<accession>A0A517L490</accession>
<dbReference type="InterPro" id="IPR032675">
    <property type="entry name" value="LRR_dom_sf"/>
</dbReference>
<dbReference type="Gene3D" id="3.80.10.10">
    <property type="entry name" value="Ribonuclease Inhibitor"/>
    <property type="match status" value="1"/>
</dbReference>
<evidence type="ECO:0000313" key="3">
    <source>
        <dbReference type="EMBL" id="QDS70456.1"/>
    </source>
</evidence>
<dbReference type="OrthoDB" id="3935706at2759"/>
<dbReference type="Pfam" id="PF24969">
    <property type="entry name" value="LRR_15"/>
    <property type="match status" value="1"/>
</dbReference>
<dbReference type="EMBL" id="CP042188">
    <property type="protein sequence ID" value="QDS70456.1"/>
    <property type="molecule type" value="Genomic_DNA"/>
</dbReference>
<evidence type="ECO:0000313" key="4">
    <source>
        <dbReference type="Proteomes" id="UP000316270"/>
    </source>
</evidence>
<dbReference type="SUPFAM" id="SSF52047">
    <property type="entry name" value="RNI-like"/>
    <property type="match status" value="1"/>
</dbReference>
<feature type="domain" description="F-box" evidence="2">
    <location>
        <begin position="1"/>
        <end position="46"/>
    </location>
</feature>
<sequence length="601" mass="69231">MVKLDEISTELLLNVVSFLSQVDILNLSLTNKQVRHATEPELYREYTNTGGQMHGRDLKPFLRRIIDSPELARYVHYLDLKGWTTMIELDPRCGDLTGIPLTVEEYDYFTRAAYAAKVISIIREFDSNSNMIDRANALVDHDHIDEPVPGWADFLYGPDTHIDEVPFDNKFCQLLQAGIAEPLYVLLFALLPNVRHISLRSGHAHGQNFHLFPHLKPEHQFSGLRRLTVGANNNMSEWPLSSVGSLFHSQTLRTVECFMTGEWERESCGDPWEHRPPLTPLAPRSLTITRLMLQKAAFSAKGVRNILAACQSLRSLYYSAGGKNIGPENFACEELVEALSPHKTSLESLELDLYSGWDYATARPGCISDLSEFTALQKLVLTNEVVALWDEMDVAISTPELCNMFPASLRFLQFQIYWQIDMQKQIEEMLAMRSDKFSNLEKLILTVDEPGSYSWDRRVASFFAETMQLCEEARVELEVTTVEENYKRTFFEYWGLNHIWHDIRLKDGKYVREEKRPKTAEEMRQAVAAFLTPEQLETFERTFEQVQEQLAEQEANYGWETDYSDEIDSDEEVYGFFDIDDSDDEDEDEDEEEDPDMPALE</sequence>
<dbReference type="PROSITE" id="PS50181">
    <property type="entry name" value="FBOX"/>
    <property type="match status" value="1"/>
</dbReference>
<evidence type="ECO:0000256" key="1">
    <source>
        <dbReference type="SAM" id="MobiDB-lite"/>
    </source>
</evidence>
<dbReference type="InterPro" id="IPR001810">
    <property type="entry name" value="F-box_dom"/>
</dbReference>
<proteinExistence type="predicted"/>
<dbReference type="InterPro" id="IPR056867">
    <property type="entry name" value="LRR_15"/>
</dbReference>
<dbReference type="Proteomes" id="UP000316270">
    <property type="component" value="Chromosome 4"/>
</dbReference>
<name>A0A517L490_9PEZI</name>
<evidence type="ECO:0000259" key="2">
    <source>
        <dbReference type="PROSITE" id="PS50181"/>
    </source>
</evidence>
<dbReference type="AlphaFoldDB" id="A0A517L490"/>
<feature type="region of interest" description="Disordered" evidence="1">
    <location>
        <begin position="577"/>
        <end position="601"/>
    </location>
</feature>
<keyword evidence="4" id="KW-1185">Reference proteome</keyword>
<dbReference type="STRING" id="50376.A0A517L490"/>
<protein>
    <recommendedName>
        <fullName evidence="2">F-box domain-containing protein</fullName>
    </recommendedName>
</protein>
<organism evidence="3 4">
    <name type="scientific">Venturia effusa</name>
    <dbReference type="NCBI Taxonomy" id="50376"/>
    <lineage>
        <taxon>Eukaryota</taxon>
        <taxon>Fungi</taxon>
        <taxon>Dikarya</taxon>
        <taxon>Ascomycota</taxon>
        <taxon>Pezizomycotina</taxon>
        <taxon>Dothideomycetes</taxon>
        <taxon>Pleosporomycetidae</taxon>
        <taxon>Venturiales</taxon>
        <taxon>Venturiaceae</taxon>
        <taxon>Venturia</taxon>
    </lineage>
</organism>
<reference evidence="3 4" key="1">
    <citation type="submission" date="2019-07" db="EMBL/GenBank/DDBJ databases">
        <title>Finished genome of Venturia effusa.</title>
        <authorList>
            <person name="Young C.A."/>
            <person name="Cox M.P."/>
            <person name="Ganley A.R.D."/>
            <person name="David W.J."/>
        </authorList>
    </citation>
    <scope>NUCLEOTIDE SEQUENCE [LARGE SCALE GENOMIC DNA]</scope>
    <source>
        <strain evidence="4">albino</strain>
    </source>
</reference>
<gene>
    <name evidence="3" type="ORF">FKW77_009909</name>
</gene>